<keyword evidence="2" id="KW-0732">Signal</keyword>
<dbReference type="Proteomes" id="UP001530400">
    <property type="component" value="Unassembled WGS sequence"/>
</dbReference>
<dbReference type="AlphaFoldDB" id="A0ABD3MRI9"/>
<feature type="domain" description="Chitin-binding type-3" evidence="3">
    <location>
        <begin position="193"/>
        <end position="238"/>
    </location>
</feature>
<dbReference type="PANTHER" id="PTHR34823">
    <property type="entry name" value="GLCNAC-BINDING PROTEIN A"/>
    <property type="match status" value="1"/>
</dbReference>
<name>A0ABD3MRI9_9STRA</name>
<evidence type="ECO:0000256" key="1">
    <source>
        <dbReference type="SAM" id="MobiDB-lite"/>
    </source>
</evidence>
<proteinExistence type="predicted"/>
<evidence type="ECO:0000313" key="5">
    <source>
        <dbReference type="Proteomes" id="UP001530400"/>
    </source>
</evidence>
<protein>
    <recommendedName>
        <fullName evidence="3">Chitin-binding type-3 domain-containing protein</fullName>
    </recommendedName>
</protein>
<feature type="compositionally biased region" description="Low complexity" evidence="1">
    <location>
        <begin position="536"/>
        <end position="575"/>
    </location>
</feature>
<feature type="signal peptide" evidence="2">
    <location>
        <begin position="1"/>
        <end position="17"/>
    </location>
</feature>
<gene>
    <name evidence="4" type="ORF">ACHAWO_008057</name>
</gene>
<feature type="domain" description="Chitin-binding type-3" evidence="3">
    <location>
        <begin position="268"/>
        <end position="321"/>
    </location>
</feature>
<feature type="chain" id="PRO_5044812919" description="Chitin-binding type-3 domain-containing protein" evidence="2">
    <location>
        <begin position="18"/>
        <end position="582"/>
    </location>
</feature>
<feature type="domain" description="Chitin-binding type-3" evidence="3">
    <location>
        <begin position="346"/>
        <end position="401"/>
    </location>
</feature>
<dbReference type="Gene3D" id="2.10.10.20">
    <property type="entry name" value="Carbohydrate-binding module superfamily 5/12"/>
    <property type="match status" value="1"/>
</dbReference>
<dbReference type="InterPro" id="IPR003610">
    <property type="entry name" value="CBM5/12"/>
</dbReference>
<comment type="caution">
    <text evidence="4">The sequence shown here is derived from an EMBL/GenBank/DDBJ whole genome shotgun (WGS) entry which is preliminary data.</text>
</comment>
<dbReference type="InterPro" id="IPR051024">
    <property type="entry name" value="GlcNAc_Chitin_IntDeg"/>
</dbReference>
<dbReference type="PANTHER" id="PTHR34823:SF1">
    <property type="entry name" value="CHITIN-BINDING TYPE-4 DOMAIN-CONTAINING PROTEIN"/>
    <property type="match status" value="1"/>
</dbReference>
<reference evidence="4 5" key="1">
    <citation type="submission" date="2024-10" db="EMBL/GenBank/DDBJ databases">
        <title>Updated reference genomes for cyclostephanoid diatoms.</title>
        <authorList>
            <person name="Roberts W.R."/>
            <person name="Alverson A.J."/>
        </authorList>
    </citation>
    <scope>NUCLEOTIDE SEQUENCE [LARGE SCALE GENOMIC DNA]</scope>
    <source>
        <strain evidence="4 5">AJA010-31</strain>
    </source>
</reference>
<sequence>MFESIALTSILIVSTEAAGCYPVWTSGSAYSSCCLVSATVVLDATTGTTQTKNFKCTSGSQPSLSHCPKDDPSNSVQAAPAWSYQGECSGSQPIITPSPTSKPTYKAWTGAGCPKARVAGAFYEPGELAEVDGVAYKCSTANFVNAWCGNSSYKPGDSLFWEEAWTLLGSCTDTIAPTGSPNYVSLTDAGGCPDAYATGTTYEAGDKVSVGGILYQCRSWPNSAWCSVVEPDGVFSEEALTRLGNCGGTISPTQAPVFSSLMDAGGCAPVYDSGTTYEADKVSVGGNGVQSLTYQCKSFTDSGYCNQYEPGHWSKLGWKLVGYCEGAISPTSAPAFSALTDHNGCPDAYDASTAYEASDKVAIESTTTHSVVYQCSGDVHQSRYCAQYEPGNDYNLGWKLIGEETGDGCPKKYNTATTYQEGSLVTVFIASGQGVVYECKNWPNGAYCNAAENFSPESDNANMGWTLKGYCDGTISPTAAPIVYAPAAKCRWYNGTQPITIKFWAQADLRTYTPGTRVRKHDRIYKCKGWPNGLWSPTTSPSVSPTKSESKSQSPIKSPSKSSTVSPTKSPSKSPIGTELLD</sequence>
<dbReference type="EMBL" id="JALLPJ020001386">
    <property type="protein sequence ID" value="KAL3766393.1"/>
    <property type="molecule type" value="Genomic_DNA"/>
</dbReference>
<keyword evidence="5" id="KW-1185">Reference proteome</keyword>
<feature type="domain" description="Chitin-binding type-3" evidence="3">
    <location>
        <begin position="105"/>
        <end position="164"/>
    </location>
</feature>
<feature type="region of interest" description="Disordered" evidence="1">
    <location>
        <begin position="536"/>
        <end position="582"/>
    </location>
</feature>
<evidence type="ECO:0000259" key="3">
    <source>
        <dbReference type="SMART" id="SM00495"/>
    </source>
</evidence>
<accession>A0ABD3MRI9</accession>
<dbReference type="SMART" id="SM00495">
    <property type="entry name" value="ChtBD3"/>
    <property type="match status" value="4"/>
</dbReference>
<organism evidence="4 5">
    <name type="scientific">Cyclotella atomus</name>
    <dbReference type="NCBI Taxonomy" id="382360"/>
    <lineage>
        <taxon>Eukaryota</taxon>
        <taxon>Sar</taxon>
        <taxon>Stramenopiles</taxon>
        <taxon>Ochrophyta</taxon>
        <taxon>Bacillariophyta</taxon>
        <taxon>Coscinodiscophyceae</taxon>
        <taxon>Thalassiosirophycidae</taxon>
        <taxon>Stephanodiscales</taxon>
        <taxon>Stephanodiscaceae</taxon>
        <taxon>Cyclotella</taxon>
    </lineage>
</organism>
<evidence type="ECO:0000256" key="2">
    <source>
        <dbReference type="SAM" id="SignalP"/>
    </source>
</evidence>
<evidence type="ECO:0000313" key="4">
    <source>
        <dbReference type="EMBL" id="KAL3766393.1"/>
    </source>
</evidence>